<dbReference type="Gramene" id="LPERR01G26230.2">
    <property type="protein sequence ID" value="LPERR01G26230.2"/>
    <property type="gene ID" value="LPERR01G26230"/>
</dbReference>
<dbReference type="Proteomes" id="UP000032180">
    <property type="component" value="Chromosome 1"/>
</dbReference>
<dbReference type="AlphaFoldDB" id="A0A0D9V5J7"/>
<evidence type="ECO:0008006" key="3">
    <source>
        <dbReference type="Google" id="ProtNLM"/>
    </source>
</evidence>
<dbReference type="HOGENOM" id="CLU_1047173_0_0_1"/>
<dbReference type="PANTHER" id="PTHR33108">
    <property type="entry name" value="OS01G0745000 PROTEIN"/>
    <property type="match status" value="1"/>
</dbReference>
<keyword evidence="2" id="KW-1185">Reference proteome</keyword>
<dbReference type="Pfam" id="PF07911">
    <property type="entry name" value="DUF1677"/>
    <property type="match status" value="1"/>
</dbReference>
<dbReference type="InterPro" id="IPR012876">
    <property type="entry name" value="DUF1677_pln"/>
</dbReference>
<proteinExistence type="predicted"/>
<evidence type="ECO:0000313" key="2">
    <source>
        <dbReference type="Proteomes" id="UP000032180"/>
    </source>
</evidence>
<dbReference type="PANTHER" id="PTHR33108:SF14">
    <property type="entry name" value="OS01G0745000 PROTEIN"/>
    <property type="match status" value="1"/>
</dbReference>
<organism evidence="1 2">
    <name type="scientific">Leersia perrieri</name>
    <dbReference type="NCBI Taxonomy" id="77586"/>
    <lineage>
        <taxon>Eukaryota</taxon>
        <taxon>Viridiplantae</taxon>
        <taxon>Streptophyta</taxon>
        <taxon>Embryophyta</taxon>
        <taxon>Tracheophyta</taxon>
        <taxon>Spermatophyta</taxon>
        <taxon>Magnoliopsida</taxon>
        <taxon>Liliopsida</taxon>
        <taxon>Poales</taxon>
        <taxon>Poaceae</taxon>
        <taxon>BOP clade</taxon>
        <taxon>Oryzoideae</taxon>
        <taxon>Oryzeae</taxon>
        <taxon>Oryzinae</taxon>
        <taxon>Leersia</taxon>
    </lineage>
</organism>
<dbReference type="EnsemblPlants" id="LPERR01G26230.2">
    <property type="protein sequence ID" value="LPERR01G26230.2"/>
    <property type="gene ID" value="LPERR01G26230"/>
</dbReference>
<evidence type="ECO:0000313" key="1">
    <source>
        <dbReference type="EnsemblPlants" id="LPERR01G26230.2"/>
    </source>
</evidence>
<reference evidence="1 2" key="1">
    <citation type="submission" date="2012-08" db="EMBL/GenBank/DDBJ databases">
        <title>Oryza genome evolution.</title>
        <authorList>
            <person name="Wing R.A."/>
        </authorList>
    </citation>
    <scope>NUCLEOTIDE SEQUENCE</scope>
</reference>
<reference evidence="1" key="3">
    <citation type="submission" date="2015-04" db="UniProtKB">
        <authorList>
            <consortium name="EnsemblPlants"/>
        </authorList>
    </citation>
    <scope>IDENTIFICATION</scope>
</reference>
<sequence>MVLAADDALLPADPGAAAADSAAAEQQQDEAARSVLCECCGMAEDCTPTYIGRVRERFGGRWVCGICAEAVSEARRRDPALAVREAVASHEALCAEFNATLRANPALCLARSMRDIVRISCRARSGVSAPSAASGGGSGARIGRTRSCALPYRRRRARPAPLLRLACYDNFYPVWEPHPNAKRALDLVLARNRARRRKADFEYYFLPFVPKDEAWGWFPLHARDGRVLIQSKYFPDGKHFPDGELGDDGEYPPPRFMHYAVCDPLF</sequence>
<protein>
    <recommendedName>
        <fullName evidence="3">DUF1677 family protein</fullName>
    </recommendedName>
</protein>
<name>A0A0D9V5J7_9ORYZ</name>
<reference evidence="2" key="2">
    <citation type="submission" date="2013-12" db="EMBL/GenBank/DDBJ databases">
        <authorList>
            <person name="Yu Y."/>
            <person name="Lee S."/>
            <person name="de Baynast K."/>
            <person name="Wissotski M."/>
            <person name="Liu L."/>
            <person name="Talag J."/>
            <person name="Goicoechea J."/>
            <person name="Angelova A."/>
            <person name="Jetty R."/>
            <person name="Kudrna D."/>
            <person name="Golser W."/>
            <person name="Rivera L."/>
            <person name="Zhang J."/>
            <person name="Wing R."/>
        </authorList>
    </citation>
    <scope>NUCLEOTIDE SEQUENCE</scope>
</reference>
<accession>A0A0D9V5J7</accession>